<dbReference type="EMBL" id="PXYK01000016">
    <property type="protein sequence ID" value="PSJ57783.1"/>
    <property type="molecule type" value="Genomic_DNA"/>
</dbReference>
<evidence type="ECO:0000259" key="1">
    <source>
        <dbReference type="Pfam" id="PF01575"/>
    </source>
</evidence>
<proteinExistence type="predicted"/>
<dbReference type="RefSeq" id="WP_106773462.1">
    <property type="nucleotide sequence ID" value="NZ_PXYK01000016.1"/>
</dbReference>
<feature type="domain" description="MaoC-like" evidence="1">
    <location>
        <begin position="20"/>
        <end position="123"/>
    </location>
</feature>
<dbReference type="Proteomes" id="UP000241229">
    <property type="component" value="Unassembled WGS sequence"/>
</dbReference>
<dbReference type="InterPro" id="IPR052342">
    <property type="entry name" value="MCH/BMMD"/>
</dbReference>
<dbReference type="SUPFAM" id="SSF54637">
    <property type="entry name" value="Thioesterase/thiol ester dehydrase-isomerase"/>
    <property type="match status" value="1"/>
</dbReference>
<dbReference type="AlphaFoldDB" id="A0A2P7S5N4"/>
<dbReference type="Gene3D" id="3.10.129.10">
    <property type="entry name" value="Hotdog Thioesterase"/>
    <property type="match status" value="1"/>
</dbReference>
<keyword evidence="3" id="KW-1185">Reference proteome</keyword>
<dbReference type="InterPro" id="IPR002539">
    <property type="entry name" value="MaoC-like_dom"/>
</dbReference>
<dbReference type="Pfam" id="PF01575">
    <property type="entry name" value="MaoC_dehydratas"/>
    <property type="match status" value="1"/>
</dbReference>
<organism evidence="2 3">
    <name type="scientific">Kumtagia ephedrae</name>
    <dbReference type="NCBI Taxonomy" id="2116701"/>
    <lineage>
        <taxon>Bacteria</taxon>
        <taxon>Pseudomonadati</taxon>
        <taxon>Pseudomonadota</taxon>
        <taxon>Alphaproteobacteria</taxon>
        <taxon>Hyphomicrobiales</taxon>
        <taxon>Phyllobacteriaceae</taxon>
        <taxon>Kumtagia</taxon>
    </lineage>
</organism>
<evidence type="ECO:0000313" key="2">
    <source>
        <dbReference type="EMBL" id="PSJ57783.1"/>
    </source>
</evidence>
<reference evidence="2 3" key="1">
    <citation type="submission" date="2018-03" db="EMBL/GenBank/DDBJ databases">
        <title>The draft genome of Mesorhizobium sp. 6GN-30.</title>
        <authorList>
            <person name="Liu L."/>
            <person name="Li L."/>
            <person name="Wang T."/>
            <person name="Zhang X."/>
            <person name="Liang L."/>
        </authorList>
    </citation>
    <scope>NUCLEOTIDE SEQUENCE [LARGE SCALE GENOMIC DNA]</scope>
    <source>
        <strain evidence="2 3">6GN30</strain>
    </source>
</reference>
<accession>A0A2P7S5N4</accession>
<sequence length="158" mass="17208">MGIAPYAPNADDWFENQEIGVTHVTPSRTVTEADINLFGGITGDLAELHTSDAYARTTEFGGRIAHGMLNLSLMHGLVVRAGHQGSTGIAMLGWNNIKFHAPVKVGDTVQARWTTIEKRDSRSRPDAGIVVDRIELLNHDGRLIVSGEVTELVRKRPG</sequence>
<protein>
    <submittedName>
        <fullName evidence="2">Dehydratase</fullName>
    </submittedName>
</protein>
<comment type="caution">
    <text evidence="2">The sequence shown here is derived from an EMBL/GenBank/DDBJ whole genome shotgun (WGS) entry which is preliminary data.</text>
</comment>
<dbReference type="PANTHER" id="PTHR43664:SF1">
    <property type="entry name" value="BETA-METHYLMALYL-COA DEHYDRATASE"/>
    <property type="match status" value="1"/>
</dbReference>
<evidence type="ECO:0000313" key="3">
    <source>
        <dbReference type="Proteomes" id="UP000241229"/>
    </source>
</evidence>
<name>A0A2P7S5N4_9HYPH</name>
<dbReference type="OrthoDB" id="9796589at2"/>
<gene>
    <name evidence="2" type="ORF">C7I84_17345</name>
</gene>
<dbReference type="PANTHER" id="PTHR43664">
    <property type="entry name" value="MONOAMINE OXIDASE-RELATED"/>
    <property type="match status" value="1"/>
</dbReference>
<dbReference type="InterPro" id="IPR029069">
    <property type="entry name" value="HotDog_dom_sf"/>
</dbReference>